<dbReference type="EMBL" id="LXQA010356998">
    <property type="protein sequence ID" value="MCI46399.1"/>
    <property type="molecule type" value="Genomic_DNA"/>
</dbReference>
<evidence type="ECO:0000313" key="3">
    <source>
        <dbReference type="Proteomes" id="UP000265520"/>
    </source>
</evidence>
<feature type="non-terminal residue" evidence="2">
    <location>
        <position position="44"/>
    </location>
</feature>
<organism evidence="2 3">
    <name type="scientific">Trifolium medium</name>
    <dbReference type="NCBI Taxonomy" id="97028"/>
    <lineage>
        <taxon>Eukaryota</taxon>
        <taxon>Viridiplantae</taxon>
        <taxon>Streptophyta</taxon>
        <taxon>Embryophyta</taxon>
        <taxon>Tracheophyta</taxon>
        <taxon>Spermatophyta</taxon>
        <taxon>Magnoliopsida</taxon>
        <taxon>eudicotyledons</taxon>
        <taxon>Gunneridae</taxon>
        <taxon>Pentapetalae</taxon>
        <taxon>rosids</taxon>
        <taxon>fabids</taxon>
        <taxon>Fabales</taxon>
        <taxon>Fabaceae</taxon>
        <taxon>Papilionoideae</taxon>
        <taxon>50 kb inversion clade</taxon>
        <taxon>NPAAA clade</taxon>
        <taxon>Hologalegina</taxon>
        <taxon>IRL clade</taxon>
        <taxon>Trifolieae</taxon>
        <taxon>Trifolium</taxon>
    </lineage>
</organism>
<evidence type="ECO:0000313" key="2">
    <source>
        <dbReference type="EMBL" id="MCI46399.1"/>
    </source>
</evidence>
<dbReference type="Proteomes" id="UP000265520">
    <property type="component" value="Unassembled WGS sequence"/>
</dbReference>
<evidence type="ECO:0000256" key="1">
    <source>
        <dbReference type="SAM" id="MobiDB-lite"/>
    </source>
</evidence>
<protein>
    <submittedName>
        <fullName evidence="2">Uncharacterized protein</fullName>
    </submittedName>
</protein>
<sequence>MNRPLARNSSRTHYSLQQATSNDDFFKLNSPKSWSDTDIEIDPA</sequence>
<dbReference type="AlphaFoldDB" id="A0A392SCL1"/>
<proteinExistence type="predicted"/>
<feature type="region of interest" description="Disordered" evidence="1">
    <location>
        <begin position="1"/>
        <end position="44"/>
    </location>
</feature>
<accession>A0A392SCL1</accession>
<reference evidence="2 3" key="1">
    <citation type="journal article" date="2018" name="Front. Plant Sci.">
        <title>Red Clover (Trifolium pratense) and Zigzag Clover (T. medium) - A Picture of Genomic Similarities and Differences.</title>
        <authorList>
            <person name="Dluhosova J."/>
            <person name="Istvanek J."/>
            <person name="Nedelnik J."/>
            <person name="Repkova J."/>
        </authorList>
    </citation>
    <scope>NUCLEOTIDE SEQUENCE [LARGE SCALE GENOMIC DNA]</scope>
    <source>
        <strain evidence="3">cv. 10/8</strain>
        <tissue evidence="2">Leaf</tissue>
    </source>
</reference>
<comment type="caution">
    <text evidence="2">The sequence shown here is derived from an EMBL/GenBank/DDBJ whole genome shotgun (WGS) entry which is preliminary data.</text>
</comment>
<feature type="compositionally biased region" description="Polar residues" evidence="1">
    <location>
        <begin position="7"/>
        <end position="23"/>
    </location>
</feature>
<keyword evidence="3" id="KW-1185">Reference proteome</keyword>
<name>A0A392SCL1_9FABA</name>